<gene>
    <name evidence="2" type="ORF">S01H1_86005</name>
</gene>
<evidence type="ECO:0000259" key="1">
    <source>
        <dbReference type="Pfam" id="PF01890"/>
    </source>
</evidence>
<organism evidence="2">
    <name type="scientific">marine sediment metagenome</name>
    <dbReference type="NCBI Taxonomy" id="412755"/>
    <lineage>
        <taxon>unclassified sequences</taxon>
        <taxon>metagenomes</taxon>
        <taxon>ecological metagenomes</taxon>
    </lineage>
</organism>
<dbReference type="SUPFAM" id="SSF159664">
    <property type="entry name" value="CobE/GbiG C-terminal domain-like"/>
    <property type="match status" value="1"/>
</dbReference>
<evidence type="ECO:0000313" key="2">
    <source>
        <dbReference type="EMBL" id="GAG44328.1"/>
    </source>
</evidence>
<feature type="non-terminal residue" evidence="2">
    <location>
        <position position="1"/>
    </location>
</feature>
<feature type="non-terminal residue" evidence="2">
    <location>
        <position position="52"/>
    </location>
</feature>
<dbReference type="InterPro" id="IPR002750">
    <property type="entry name" value="CobE/GbiG_C"/>
</dbReference>
<dbReference type="EMBL" id="BARS01059333">
    <property type="protein sequence ID" value="GAG44328.1"/>
    <property type="molecule type" value="Genomic_DNA"/>
</dbReference>
<dbReference type="AlphaFoldDB" id="X0Y6H3"/>
<dbReference type="Gene3D" id="3.30.420.180">
    <property type="entry name" value="CobE/GbiG C-terminal domain"/>
    <property type="match status" value="1"/>
</dbReference>
<proteinExistence type="predicted"/>
<feature type="domain" description="CobE/GbiG C-terminal" evidence="1">
    <location>
        <begin position="2"/>
        <end position="49"/>
    </location>
</feature>
<accession>X0Y6H3</accession>
<protein>
    <recommendedName>
        <fullName evidence="1">CobE/GbiG C-terminal domain-containing protein</fullName>
    </recommendedName>
</protein>
<name>X0Y6H3_9ZZZZ</name>
<dbReference type="Pfam" id="PF01890">
    <property type="entry name" value="CbiG_C"/>
    <property type="match status" value="1"/>
</dbReference>
<reference evidence="2" key="1">
    <citation type="journal article" date="2014" name="Front. Microbiol.">
        <title>High frequency of phylogenetically diverse reductive dehalogenase-homologous genes in deep subseafloor sedimentary metagenomes.</title>
        <authorList>
            <person name="Kawai M."/>
            <person name="Futagami T."/>
            <person name="Toyoda A."/>
            <person name="Takaki Y."/>
            <person name="Nishi S."/>
            <person name="Hori S."/>
            <person name="Arai W."/>
            <person name="Tsubouchi T."/>
            <person name="Morono Y."/>
            <person name="Uchiyama I."/>
            <person name="Ito T."/>
            <person name="Fujiyama A."/>
            <person name="Inagaki F."/>
            <person name="Takami H."/>
        </authorList>
    </citation>
    <scope>NUCLEOTIDE SEQUENCE</scope>
    <source>
        <strain evidence="2">Expedition CK06-06</strain>
    </source>
</reference>
<dbReference type="GO" id="GO:0009236">
    <property type="term" value="P:cobalamin biosynthetic process"/>
    <property type="evidence" value="ECO:0007669"/>
    <property type="project" value="InterPro"/>
</dbReference>
<comment type="caution">
    <text evidence="2">The sequence shown here is derived from an EMBL/GenBank/DDBJ whole genome shotgun (WGS) entry which is preliminary data.</text>
</comment>
<sequence length="52" mass="5250">ETMAVPLVFVSHSEMTFVAGHALTSSPRVVAIKGVPSVAETAALAAAGRSAR</sequence>
<dbReference type="InterPro" id="IPR036518">
    <property type="entry name" value="CobE/GbiG_C_sf"/>
</dbReference>